<reference evidence="3" key="1">
    <citation type="submission" date="2025-08" db="UniProtKB">
        <authorList>
            <consortium name="RefSeq"/>
        </authorList>
    </citation>
    <scope>IDENTIFICATION</scope>
    <source>
        <tissue evidence="3">Muscle</tissue>
    </source>
</reference>
<dbReference type="Proteomes" id="UP000694941">
    <property type="component" value="Unplaced"/>
</dbReference>
<name>A0ABM1BLS3_LIMPO</name>
<dbReference type="SUPFAM" id="SSF52540">
    <property type="entry name" value="P-loop containing nucleoside triphosphate hydrolases"/>
    <property type="match status" value="1"/>
</dbReference>
<protein>
    <submittedName>
        <fullName evidence="3">Carbohydrate sulfotransferase 1-like</fullName>
    </submittedName>
</protein>
<keyword evidence="2" id="KW-1185">Reference proteome</keyword>
<dbReference type="PANTHER" id="PTHR10704">
    <property type="entry name" value="CARBOHYDRATE SULFOTRANSFERASE"/>
    <property type="match status" value="1"/>
</dbReference>
<dbReference type="InterPro" id="IPR051135">
    <property type="entry name" value="Gal/GlcNAc/GalNAc_ST"/>
</dbReference>
<dbReference type="InterPro" id="IPR000863">
    <property type="entry name" value="Sulfotransferase_dom"/>
</dbReference>
<evidence type="ECO:0000259" key="1">
    <source>
        <dbReference type="Pfam" id="PF00685"/>
    </source>
</evidence>
<gene>
    <name evidence="3" type="primary">LOC106468677</name>
</gene>
<dbReference type="GeneID" id="106468677"/>
<feature type="domain" description="Sulfotransferase" evidence="1">
    <location>
        <begin position="96"/>
        <end position="333"/>
    </location>
</feature>
<evidence type="ECO:0000313" key="2">
    <source>
        <dbReference type="Proteomes" id="UP000694941"/>
    </source>
</evidence>
<dbReference type="PANTHER" id="PTHR10704:SF44">
    <property type="entry name" value="LD35051P-RELATED"/>
    <property type="match status" value="1"/>
</dbReference>
<organism evidence="2 3">
    <name type="scientific">Limulus polyphemus</name>
    <name type="common">Atlantic horseshoe crab</name>
    <dbReference type="NCBI Taxonomy" id="6850"/>
    <lineage>
        <taxon>Eukaryota</taxon>
        <taxon>Metazoa</taxon>
        <taxon>Ecdysozoa</taxon>
        <taxon>Arthropoda</taxon>
        <taxon>Chelicerata</taxon>
        <taxon>Merostomata</taxon>
        <taxon>Xiphosura</taxon>
        <taxon>Limulidae</taxon>
        <taxon>Limulus</taxon>
    </lineage>
</organism>
<dbReference type="RefSeq" id="XP_013784571.1">
    <property type="nucleotide sequence ID" value="XM_013929117.1"/>
</dbReference>
<dbReference type="InterPro" id="IPR027417">
    <property type="entry name" value="P-loop_NTPase"/>
</dbReference>
<evidence type="ECO:0000313" key="3">
    <source>
        <dbReference type="RefSeq" id="XP_013784571.1"/>
    </source>
</evidence>
<accession>A0ABM1BLS3</accession>
<dbReference type="Pfam" id="PF00685">
    <property type="entry name" value="Sulfotransfer_1"/>
    <property type="match status" value="1"/>
</dbReference>
<sequence length="388" mass="44822">MLLKLVRDVPDSLRYLDTNLSKNQIDPFVVLSSQRVIGTIAGDSCSKRTSVSTLNLVSPVLFPSASMKTQSVYILPAGNISAKIRTSYKVHINEKKKVILLSYLRSGSTFLGEMFNQHPSVFYYFEPLYLLDHPGAYSGIQPLFRSKVPKALKLLNRILDCKISKNNGLINDDLAFRSKALREIYDTPACNSTLTRCLDKACEQKNVSVIKVMRLYLNDLQPLIERNDLKVIILQRDPRALLYSRRRNNLGGRLEIEDDFRLQARSLCARMLHDVKMAKKIAFLTQKNFYRIVLQEHFVTNPQSIIKSIFRFLELPITDKQIKSLLEVSHFPFQQGEGTLYRWDWKKEVLANEVVAIDKVCHYFYENSFYKAITDGKNVKNKHDKRNY</sequence>
<proteinExistence type="predicted"/>
<dbReference type="Gene3D" id="3.40.50.300">
    <property type="entry name" value="P-loop containing nucleotide triphosphate hydrolases"/>
    <property type="match status" value="1"/>
</dbReference>